<evidence type="ECO:0000313" key="3">
    <source>
        <dbReference type="EMBL" id="KAG2235334.1"/>
    </source>
</evidence>
<comment type="caution">
    <text evidence="3">The sequence shown here is derived from an EMBL/GenBank/DDBJ whole genome shotgun (WGS) entry which is preliminary data.</text>
</comment>
<evidence type="ECO:0000256" key="1">
    <source>
        <dbReference type="SAM" id="MobiDB-lite"/>
    </source>
</evidence>
<proteinExistence type="predicted"/>
<reference evidence="3" key="1">
    <citation type="submission" date="2021-01" db="EMBL/GenBank/DDBJ databases">
        <title>Metabolic potential, ecology and presence of endohyphal bacteria is reflected in genomic diversity of Mucoromycotina.</title>
        <authorList>
            <person name="Muszewska A."/>
            <person name="Okrasinska A."/>
            <person name="Steczkiewicz K."/>
            <person name="Drgas O."/>
            <person name="Orlowska M."/>
            <person name="Perlinska-Lenart U."/>
            <person name="Aleksandrzak-Piekarczyk T."/>
            <person name="Szatraj K."/>
            <person name="Zielenkiewicz U."/>
            <person name="Pilsyk S."/>
            <person name="Malc E."/>
            <person name="Mieczkowski P."/>
            <person name="Kruszewska J.S."/>
            <person name="Biernat P."/>
            <person name="Pawlowska J."/>
        </authorList>
    </citation>
    <scope>NUCLEOTIDE SEQUENCE</scope>
    <source>
        <strain evidence="3">WA0000018081</strain>
    </source>
</reference>
<protein>
    <submittedName>
        <fullName evidence="3">Uncharacterized protein</fullName>
    </submittedName>
</protein>
<feature type="transmembrane region" description="Helical" evidence="2">
    <location>
        <begin position="231"/>
        <end position="251"/>
    </location>
</feature>
<feature type="compositionally biased region" description="Polar residues" evidence="1">
    <location>
        <begin position="102"/>
        <end position="120"/>
    </location>
</feature>
<evidence type="ECO:0000313" key="4">
    <source>
        <dbReference type="Proteomes" id="UP000613177"/>
    </source>
</evidence>
<name>A0A8H7SR58_9FUNG</name>
<accession>A0A8H7SR58</accession>
<feature type="transmembrane region" description="Helical" evidence="2">
    <location>
        <begin position="272"/>
        <end position="291"/>
    </location>
</feature>
<evidence type="ECO:0000256" key="2">
    <source>
        <dbReference type="SAM" id="Phobius"/>
    </source>
</evidence>
<dbReference type="OrthoDB" id="2230296at2759"/>
<sequence>MTYNNSNSTRNSMDLIEGTTQQYPQGLKKLDTDAHIQRQRWDAFFEPQYSFGAFIHGLNQEEEEEYQKQQQQHQRKIDRLIDDGNYHIENSIKSPKYERQSCDFNSTNTETSTAAMTPTLPNLMDADKAWGPKDENTLIERLELLKKMRAQPMSNTSSNAQDTDQEQDEASHTARWKRHISEKAKQLCKEATDQGDTSSVGSPDPDEKQADEEEGGGSAKKYGCRRSFLCFVFGFLFPPVWLFGAFYFSGYANKQTSASRRIDRVWRKRSRIAFGIFTISLLIILVVIFVLNPQSVGWRQSKQIGIYN</sequence>
<feature type="region of interest" description="Disordered" evidence="1">
    <location>
        <begin position="150"/>
        <end position="175"/>
    </location>
</feature>
<feature type="compositionally biased region" description="Polar residues" evidence="1">
    <location>
        <begin position="152"/>
        <end position="162"/>
    </location>
</feature>
<keyword evidence="2" id="KW-0812">Transmembrane</keyword>
<keyword evidence="4" id="KW-1185">Reference proteome</keyword>
<feature type="region of interest" description="Disordered" evidence="1">
    <location>
        <begin position="91"/>
        <end position="120"/>
    </location>
</feature>
<keyword evidence="2" id="KW-0472">Membrane</keyword>
<dbReference type="Proteomes" id="UP000613177">
    <property type="component" value="Unassembled WGS sequence"/>
</dbReference>
<keyword evidence="2" id="KW-1133">Transmembrane helix</keyword>
<dbReference type="EMBL" id="JAEPRE010000034">
    <property type="protein sequence ID" value="KAG2235334.1"/>
    <property type="molecule type" value="Genomic_DNA"/>
</dbReference>
<feature type="region of interest" description="Disordered" evidence="1">
    <location>
        <begin position="187"/>
        <end position="219"/>
    </location>
</feature>
<organism evidence="3 4">
    <name type="scientific">Thamnidium elegans</name>
    <dbReference type="NCBI Taxonomy" id="101142"/>
    <lineage>
        <taxon>Eukaryota</taxon>
        <taxon>Fungi</taxon>
        <taxon>Fungi incertae sedis</taxon>
        <taxon>Mucoromycota</taxon>
        <taxon>Mucoromycotina</taxon>
        <taxon>Mucoromycetes</taxon>
        <taxon>Mucorales</taxon>
        <taxon>Mucorineae</taxon>
        <taxon>Mucoraceae</taxon>
        <taxon>Thamnidium</taxon>
    </lineage>
</organism>
<dbReference type="AlphaFoldDB" id="A0A8H7SR58"/>
<gene>
    <name evidence="3" type="ORF">INT48_004953</name>
</gene>